<dbReference type="InterPro" id="IPR029063">
    <property type="entry name" value="SAM-dependent_MTases_sf"/>
</dbReference>
<dbReference type="Proteomes" id="UP000075242">
    <property type="component" value="Chromosome I"/>
</dbReference>
<dbReference type="GO" id="GO:0032259">
    <property type="term" value="P:methylation"/>
    <property type="evidence" value="ECO:0007669"/>
    <property type="project" value="UniProtKB-KW"/>
</dbReference>
<gene>
    <name evidence="1" type="primary">prmC</name>
    <name evidence="1" type="ORF">MHIR_TP00089</name>
</gene>
<sequence>MSPRGVVVPRGDAVLLASAAYSVAARCRRTGSALEVGTGSGALPVTISLWGSLRAVPQCTDACSCALRTARGLSACGAPHALGAWQLALVGSHPGMASVAAMNPPYVQGGHLVRAIVARCLVSPEPHRGLVLNGRPYSRLPGCTMRWVDNGGAVCTEHGYEHGRAARRAHGAHAALRARTWIDCSGMRRGSAALRHRRSARLVSSAAERRGTLALGSSPRLATRHATPSALL</sequence>
<reference evidence="2" key="1">
    <citation type="submission" date="2016-01" db="EMBL/GenBank/DDBJ databases">
        <authorList>
            <person name="Husnik F."/>
        </authorList>
    </citation>
    <scope>NUCLEOTIDE SEQUENCE [LARGE SCALE GENOMIC DNA]</scope>
</reference>
<keyword evidence="1" id="KW-0489">Methyltransferase</keyword>
<accession>A0A143WNL4</accession>
<name>A0A143WNL4_TREPR</name>
<dbReference type="AlphaFoldDB" id="A0A143WNL4"/>
<dbReference type="EMBL" id="LN999011">
    <property type="protein sequence ID" value="CUX76713.1"/>
    <property type="molecule type" value="Genomic_DNA"/>
</dbReference>
<evidence type="ECO:0000313" key="2">
    <source>
        <dbReference type="Proteomes" id="UP000075242"/>
    </source>
</evidence>
<dbReference type="PATRIC" id="fig|189385.8.peg.98"/>
<dbReference type="EC" id="2.1.1.-" evidence="1"/>
<dbReference type="SUPFAM" id="SSF53335">
    <property type="entry name" value="S-adenosyl-L-methionine-dependent methyltransferases"/>
    <property type="match status" value="1"/>
</dbReference>
<proteinExistence type="predicted"/>
<dbReference type="GO" id="GO:0008168">
    <property type="term" value="F:methyltransferase activity"/>
    <property type="evidence" value="ECO:0007669"/>
    <property type="project" value="UniProtKB-KW"/>
</dbReference>
<protein>
    <submittedName>
        <fullName evidence="1">Release factor glutamine methyltransferase</fullName>
        <ecNumber evidence="1">2.1.1.-</ecNumber>
    </submittedName>
</protein>
<evidence type="ECO:0000313" key="1">
    <source>
        <dbReference type="EMBL" id="CUX76713.1"/>
    </source>
</evidence>
<keyword evidence="1" id="KW-0808">Transferase</keyword>
<organism evidence="1 2">
    <name type="scientific">Tremblaya princeps</name>
    <dbReference type="NCBI Taxonomy" id="189385"/>
    <lineage>
        <taxon>Bacteria</taxon>
        <taxon>Pseudomonadati</taxon>
        <taxon>Pseudomonadota</taxon>
        <taxon>Betaproteobacteria</taxon>
        <taxon>Candidatus Tremblayella</taxon>
    </lineage>
</organism>
<dbReference type="Gene3D" id="3.40.50.150">
    <property type="entry name" value="Vaccinia Virus protein VP39"/>
    <property type="match status" value="1"/>
</dbReference>